<feature type="region of interest" description="Disordered" evidence="1">
    <location>
        <begin position="52"/>
        <end position="74"/>
    </location>
</feature>
<evidence type="ECO:0000256" key="1">
    <source>
        <dbReference type="SAM" id="MobiDB-lite"/>
    </source>
</evidence>
<gene>
    <name evidence="2" type="ORF">SEML1_0155</name>
</gene>
<sequence>MAGTKAGGKKAAQKNLAKDPNFYAKIGAKGGRNGRTGGFAANPALARIAGAKGGRISRRGKSKNVAQDDATLAA</sequence>
<protein>
    <recommendedName>
        <fullName evidence="4">Stress-induced protein</fullName>
    </recommendedName>
</protein>
<reference evidence="2 3" key="1">
    <citation type="journal article" date="2023" name="Cell">
        <title>Genetic manipulation of Patescibacteria provides mechanistic insights into microbial dark matter and the epibiotic lifestyle.</title>
        <authorList>
            <person name="Wang Y."/>
            <person name="Gallagher L.A."/>
            <person name="Andrade P.A."/>
            <person name="Liu A."/>
            <person name="Humphreys I.R."/>
            <person name="Turkarslan S."/>
            <person name="Cutler K.J."/>
            <person name="Arrieta-Ortiz M.L."/>
            <person name="Li Y."/>
            <person name="Radey M.C."/>
            <person name="McLean J.S."/>
            <person name="Cong Q."/>
            <person name="Baker D."/>
            <person name="Baliga N.S."/>
            <person name="Peterson S.B."/>
            <person name="Mougous J.D."/>
        </authorList>
    </citation>
    <scope>NUCLEOTIDE SEQUENCE [LARGE SCALE GENOMIC DNA]</scope>
    <source>
        <strain evidence="2 3">ML1</strain>
    </source>
</reference>
<name>A0ABY8WVQ2_9BACT</name>
<proteinExistence type="predicted"/>
<evidence type="ECO:0000313" key="3">
    <source>
        <dbReference type="Proteomes" id="UP001177295"/>
    </source>
</evidence>
<dbReference type="RefSeq" id="WP_376754156.1">
    <property type="nucleotide sequence ID" value="NZ_CP124550.1"/>
</dbReference>
<keyword evidence="3" id="KW-1185">Reference proteome</keyword>
<evidence type="ECO:0008006" key="4">
    <source>
        <dbReference type="Google" id="ProtNLM"/>
    </source>
</evidence>
<dbReference type="Proteomes" id="UP001177295">
    <property type="component" value="Chromosome"/>
</dbReference>
<accession>A0ABY8WVQ2</accession>
<evidence type="ECO:0000313" key="2">
    <source>
        <dbReference type="EMBL" id="WIO45785.1"/>
    </source>
</evidence>
<dbReference type="EMBL" id="CP124550">
    <property type="protein sequence ID" value="WIO45785.1"/>
    <property type="molecule type" value="Genomic_DNA"/>
</dbReference>
<organism evidence="2 3">
    <name type="scientific">Candidatus Southlakia epibionticum</name>
    <dbReference type="NCBI Taxonomy" id="3043284"/>
    <lineage>
        <taxon>Bacteria</taxon>
        <taxon>Candidatus Saccharimonadota</taxon>
        <taxon>Candidatus Saccharimonadia</taxon>
        <taxon>Candidatus Saccharimonadales</taxon>
        <taxon>Candidatus Saccharimonadaceae</taxon>
        <taxon>Candidatus Southlakia</taxon>
    </lineage>
</organism>